<protein>
    <submittedName>
        <fullName evidence="1">Uncharacterized protein</fullName>
    </submittedName>
</protein>
<evidence type="ECO:0000313" key="2">
    <source>
        <dbReference type="Proteomes" id="UP000006055"/>
    </source>
</evidence>
<evidence type="ECO:0000313" key="1">
    <source>
        <dbReference type="EMBL" id="AFM27688.1"/>
    </source>
</evidence>
<reference evidence="2" key="1">
    <citation type="submission" date="2012-06" db="EMBL/GenBank/DDBJ databases">
        <title>Complete sequence of chromosome of Desulfomonile tiedjei DSM 6799.</title>
        <authorList>
            <person name="Lucas S."/>
            <person name="Copeland A."/>
            <person name="Lapidus A."/>
            <person name="Glavina del Rio T."/>
            <person name="Dalin E."/>
            <person name="Tice H."/>
            <person name="Bruce D."/>
            <person name="Goodwin L."/>
            <person name="Pitluck S."/>
            <person name="Peters L."/>
            <person name="Ovchinnikova G."/>
            <person name="Zeytun A."/>
            <person name="Lu M."/>
            <person name="Kyrpides N."/>
            <person name="Mavromatis K."/>
            <person name="Ivanova N."/>
            <person name="Brettin T."/>
            <person name="Detter J.C."/>
            <person name="Han C."/>
            <person name="Larimer F."/>
            <person name="Land M."/>
            <person name="Hauser L."/>
            <person name="Markowitz V."/>
            <person name="Cheng J.-F."/>
            <person name="Hugenholtz P."/>
            <person name="Woyke T."/>
            <person name="Wu D."/>
            <person name="Spring S."/>
            <person name="Schroeder M."/>
            <person name="Brambilla E."/>
            <person name="Klenk H.-P."/>
            <person name="Eisen J.A."/>
        </authorList>
    </citation>
    <scope>NUCLEOTIDE SEQUENCE [LARGE SCALE GENOMIC DNA]</scope>
    <source>
        <strain evidence="2">ATCC 49306 / DSM 6799 / DCB-1</strain>
    </source>
</reference>
<dbReference type="RefSeq" id="WP_014812790.1">
    <property type="nucleotide sequence ID" value="NC_018025.1"/>
</dbReference>
<organism evidence="1 2">
    <name type="scientific">Desulfomonile tiedjei (strain ATCC 49306 / DSM 6799 / DCB-1)</name>
    <dbReference type="NCBI Taxonomy" id="706587"/>
    <lineage>
        <taxon>Bacteria</taxon>
        <taxon>Pseudomonadati</taxon>
        <taxon>Thermodesulfobacteriota</taxon>
        <taxon>Desulfomonilia</taxon>
        <taxon>Desulfomonilales</taxon>
        <taxon>Desulfomonilaceae</taxon>
        <taxon>Desulfomonile</taxon>
    </lineage>
</organism>
<dbReference type="Proteomes" id="UP000006055">
    <property type="component" value="Chromosome"/>
</dbReference>
<dbReference type="HOGENOM" id="CLU_1007338_0_0_7"/>
<dbReference type="KEGG" id="dti:Desti_5078"/>
<dbReference type="EMBL" id="CP003360">
    <property type="protein sequence ID" value="AFM27688.1"/>
    <property type="molecule type" value="Genomic_DNA"/>
</dbReference>
<gene>
    <name evidence="1" type="ordered locus">Desti_5078</name>
</gene>
<dbReference type="AlphaFoldDB" id="I4CDP7"/>
<sequence length="269" mass="29363">MAQVFPGLANPFSPVFSFPPLQGEAKASLIWVQLLKGKETIPAAFQTFQFRDDWGMERSATFLDAMVRLQVGPFSARLNYGMRYFKGGEGSAAAPPLPGGTVGQAAFDYTGLRIGGDFDVFRWSCSRIGIDMDYDLYRPTLNVSGIITGPSVWRTTEVSGPSALTLGFHVVLCPTYNAYGFSPIAEGRARWSIAGTNVTDWEIAGGVKTVETVLGVVALRSGYRSTTIQFKDWTTVLTVTNGQITVGTPWRAEVDVAMGGWFGELVYYY</sequence>
<proteinExistence type="predicted"/>
<keyword evidence="2" id="KW-1185">Reference proteome</keyword>
<name>I4CDP7_DESTA</name>
<accession>I4CDP7</accession>